<keyword evidence="3" id="KW-1185">Reference proteome</keyword>
<feature type="region of interest" description="Disordered" evidence="1">
    <location>
        <begin position="109"/>
        <end position="128"/>
    </location>
</feature>
<dbReference type="PANTHER" id="PTHR37864">
    <property type="entry name" value="SIMILAR TO AVLV472"/>
    <property type="match status" value="1"/>
</dbReference>
<reference evidence="2" key="2">
    <citation type="submission" date="2025-09" db="UniProtKB">
        <authorList>
            <consortium name="Ensembl"/>
        </authorList>
    </citation>
    <scope>IDENTIFICATION</scope>
</reference>
<evidence type="ECO:0000313" key="3">
    <source>
        <dbReference type="Proteomes" id="UP000694544"/>
    </source>
</evidence>
<evidence type="ECO:0000313" key="2">
    <source>
        <dbReference type="Ensembl" id="ENSMMSP00000002028.1"/>
    </source>
</evidence>
<sequence length="171" mass="19030">MIAVSFIKHTLKIPRGFFFPIYKTLGLKDRAGPISRDSEASCTDILCNNLNSIADDVSYKCPINATLRVHLNNLSALIPTATNMAAAVLRLTIVWGLLVLILTCQADDKPEGKPDEQPHDSGKNSEPEFPKFLNLLGSEMIENAVEFILRSMMRSTEFWEHGDKQGEHSSK</sequence>
<accession>A0A8C6CI48</accession>
<name>A0A8C6CI48_MOSMO</name>
<protein>
    <submittedName>
        <fullName evidence="2">Uncharacterized protein</fullName>
    </submittedName>
</protein>
<reference evidence="2" key="1">
    <citation type="submission" date="2025-08" db="UniProtKB">
        <authorList>
            <consortium name="Ensembl"/>
        </authorList>
    </citation>
    <scope>IDENTIFICATION</scope>
</reference>
<dbReference type="Ensembl" id="ENSMMST00000002227.1">
    <property type="protein sequence ID" value="ENSMMSP00000002028.1"/>
    <property type="gene ID" value="ENSMMSG00000001616.1"/>
</dbReference>
<dbReference type="InterPro" id="IPR027950">
    <property type="entry name" value="DUF4576"/>
</dbReference>
<evidence type="ECO:0000256" key="1">
    <source>
        <dbReference type="SAM" id="MobiDB-lite"/>
    </source>
</evidence>
<proteinExistence type="predicted"/>
<dbReference type="Proteomes" id="UP000694544">
    <property type="component" value="Unplaced"/>
</dbReference>
<dbReference type="PANTHER" id="PTHR37864:SF1">
    <property type="entry name" value="SIMILAR TO AVLV472"/>
    <property type="match status" value="1"/>
</dbReference>
<dbReference type="GeneTree" id="ENSGT00390000011484"/>
<dbReference type="AlphaFoldDB" id="A0A8C6CI48"/>
<organism evidence="2 3">
    <name type="scientific">Moschus moschiferus</name>
    <name type="common">Siberian musk deer</name>
    <name type="synonym">Moschus sibiricus</name>
    <dbReference type="NCBI Taxonomy" id="68415"/>
    <lineage>
        <taxon>Eukaryota</taxon>
        <taxon>Metazoa</taxon>
        <taxon>Chordata</taxon>
        <taxon>Craniata</taxon>
        <taxon>Vertebrata</taxon>
        <taxon>Euteleostomi</taxon>
        <taxon>Mammalia</taxon>
        <taxon>Eutheria</taxon>
        <taxon>Laurasiatheria</taxon>
        <taxon>Artiodactyla</taxon>
        <taxon>Ruminantia</taxon>
        <taxon>Pecora</taxon>
        <taxon>Moschidae</taxon>
        <taxon>Moschus</taxon>
    </lineage>
</organism>
<dbReference type="Pfam" id="PF15144">
    <property type="entry name" value="DUF4576"/>
    <property type="match status" value="1"/>
</dbReference>